<keyword evidence="20" id="KW-1185">Reference proteome</keyword>
<keyword evidence="3 14" id="KW-0813">Transport</keyword>
<evidence type="ECO:0000256" key="1">
    <source>
        <dbReference type="ARBA" id="ARBA00004571"/>
    </source>
</evidence>
<dbReference type="Gene3D" id="2.170.130.10">
    <property type="entry name" value="TonB-dependent receptor, plug domain"/>
    <property type="match status" value="1"/>
</dbReference>
<evidence type="ECO:0000256" key="2">
    <source>
        <dbReference type="ARBA" id="ARBA00009810"/>
    </source>
</evidence>
<keyword evidence="7 16" id="KW-0732">Signal</keyword>
<comment type="similarity">
    <text evidence="2 14 15">Belongs to the TonB-dependent receptor family.</text>
</comment>
<keyword evidence="5" id="KW-0410">Iron transport</keyword>
<dbReference type="Gene3D" id="2.40.170.20">
    <property type="entry name" value="TonB-dependent receptor, beta-barrel domain"/>
    <property type="match status" value="1"/>
</dbReference>
<keyword evidence="13 14" id="KW-0998">Cell outer membrane</keyword>
<dbReference type="GO" id="GO:0038023">
    <property type="term" value="F:signaling receptor activity"/>
    <property type="evidence" value="ECO:0007669"/>
    <property type="project" value="InterPro"/>
</dbReference>
<feature type="signal peptide" evidence="16">
    <location>
        <begin position="1"/>
        <end position="26"/>
    </location>
</feature>
<evidence type="ECO:0000256" key="3">
    <source>
        <dbReference type="ARBA" id="ARBA00022448"/>
    </source>
</evidence>
<dbReference type="InterPro" id="IPR036942">
    <property type="entry name" value="Beta-barrel_TonB_sf"/>
</dbReference>
<dbReference type="RefSeq" id="WP_179507709.1">
    <property type="nucleotide sequence ID" value="NZ_JACCBY010000001.1"/>
</dbReference>
<feature type="domain" description="TonB-dependent receptor-like beta-barrel" evidence="17">
    <location>
        <begin position="232"/>
        <end position="665"/>
    </location>
</feature>
<evidence type="ECO:0000256" key="13">
    <source>
        <dbReference type="ARBA" id="ARBA00023237"/>
    </source>
</evidence>
<evidence type="ECO:0000256" key="16">
    <source>
        <dbReference type="SAM" id="SignalP"/>
    </source>
</evidence>
<evidence type="ECO:0000256" key="15">
    <source>
        <dbReference type="RuleBase" id="RU003357"/>
    </source>
</evidence>
<comment type="caution">
    <text evidence="19">The sequence shown here is derived from an EMBL/GenBank/DDBJ whole genome shotgun (WGS) entry which is preliminary data.</text>
</comment>
<comment type="subcellular location">
    <subcellularLocation>
        <location evidence="1 14">Cell outer membrane</location>
        <topology evidence="1 14">Multi-pass membrane protein</topology>
    </subcellularLocation>
</comment>
<dbReference type="InterPro" id="IPR010105">
    <property type="entry name" value="TonB_sidphr_rcpt"/>
</dbReference>
<dbReference type="PANTHER" id="PTHR32552:SF68">
    <property type="entry name" value="FERRICHROME OUTER MEMBRANE TRANSPORTER_PHAGE RECEPTOR"/>
    <property type="match status" value="1"/>
</dbReference>
<evidence type="ECO:0000256" key="10">
    <source>
        <dbReference type="ARBA" id="ARBA00023077"/>
    </source>
</evidence>
<dbReference type="PROSITE" id="PS52016">
    <property type="entry name" value="TONB_DEPENDENT_REC_3"/>
    <property type="match status" value="1"/>
</dbReference>
<keyword evidence="9" id="KW-0406">Ion transport</keyword>
<evidence type="ECO:0000313" key="20">
    <source>
        <dbReference type="Proteomes" id="UP000517753"/>
    </source>
</evidence>
<name>A0A7Y9K0T5_9SPHN</name>
<evidence type="ECO:0000256" key="8">
    <source>
        <dbReference type="ARBA" id="ARBA00023004"/>
    </source>
</evidence>
<sequence length="698" mass="74895">MSVHAVGARIAVAVTLACALVAPAVAQSRQDEHDDRDEIIVNGMRQGYAPSDTGLAKIPVPLRDIPQSIAVVSAPVLLDQRALSLQDALKNVPGVSFAAGDGQRDQVNIRGFTAIADQFVNGFRDDALYFRDLSNTERVEVVKGPAAVLYGRGSSGGLVNRVLKRPDVDVTAATLSVGAFASRRGEWDVGRFDPKSGVGFRLTGAVEDDDSFRDQQFLRRVTVAPSLLFGAGGDTTLYVEADALRDKRLMDLGIPAIAGRPVDVARSTYYGAANARDVDTAESRVYSQTAILTHRLSDALSFRDGFRHYDYRLLRNSTLPSAVDAVAGTVTLQHGRLNRDEEGWSNQAELTQHVRFAGVDHVLLYGFEIARQVKGADTFASAKVAVTSLLRPVLPVVDQTKFTAISNSSVSVFDTRGLYAQDFADLGHGFKALVGVRHDWFIQTTDQRLPVAARLARTDRSWSPRAGLVYQPDAAQSYYLSWSRSFQPSAETFALAANNADIAPEQTTNKEVGAKYTLLGGRLNLQAAAFILRRTGIKGADPLVPTKLVSVGTQRTRGVELSGQLSLPSGFQAIAGYAYLDAEVTASSRPELAGKGATITPRHAANGFVTKTFAGRVGLGGGVNYVGDRWADPANTTVLPHYVTFDAVGWVVAGPVRLQLNAYNLGNARYIVAGHGTSALLNLPGAPRSILGTARLNF</sequence>
<accession>A0A7Y9K0T5</accession>
<evidence type="ECO:0000256" key="6">
    <source>
        <dbReference type="ARBA" id="ARBA00022692"/>
    </source>
</evidence>
<keyword evidence="10 15" id="KW-0798">TonB box</keyword>
<dbReference type="InterPro" id="IPR000531">
    <property type="entry name" value="Beta-barrel_TonB"/>
</dbReference>
<dbReference type="Pfam" id="PF00593">
    <property type="entry name" value="TonB_dep_Rec_b-barrel"/>
    <property type="match status" value="1"/>
</dbReference>
<dbReference type="InterPro" id="IPR037066">
    <property type="entry name" value="Plug_dom_sf"/>
</dbReference>
<feature type="chain" id="PRO_5030566024" evidence="16">
    <location>
        <begin position="27"/>
        <end position="698"/>
    </location>
</feature>
<keyword evidence="8" id="KW-0408">Iron</keyword>
<dbReference type="Proteomes" id="UP000517753">
    <property type="component" value="Unassembled WGS sequence"/>
</dbReference>
<evidence type="ECO:0000256" key="4">
    <source>
        <dbReference type="ARBA" id="ARBA00022452"/>
    </source>
</evidence>
<reference evidence="19 20" key="2">
    <citation type="submission" date="2020-08" db="EMBL/GenBank/DDBJ databases">
        <title>The Agave Microbiome: Exploring the role of microbial communities in plant adaptations to desert environments.</title>
        <authorList>
            <person name="Partida-Martinez L.P."/>
        </authorList>
    </citation>
    <scope>NUCLEOTIDE SEQUENCE [LARGE SCALE GENOMIC DNA]</scope>
    <source>
        <strain evidence="19 20">AS2.3</strain>
    </source>
</reference>
<dbReference type="PANTHER" id="PTHR32552">
    <property type="entry name" value="FERRICHROME IRON RECEPTOR-RELATED"/>
    <property type="match status" value="1"/>
</dbReference>
<keyword evidence="6 14" id="KW-0812">Transmembrane</keyword>
<evidence type="ECO:0000256" key="7">
    <source>
        <dbReference type="ARBA" id="ARBA00022729"/>
    </source>
</evidence>
<evidence type="ECO:0000256" key="14">
    <source>
        <dbReference type="PROSITE-ProRule" id="PRU01360"/>
    </source>
</evidence>
<evidence type="ECO:0000259" key="18">
    <source>
        <dbReference type="Pfam" id="PF07715"/>
    </source>
</evidence>
<dbReference type="SUPFAM" id="SSF56935">
    <property type="entry name" value="Porins"/>
    <property type="match status" value="1"/>
</dbReference>
<evidence type="ECO:0000259" key="17">
    <source>
        <dbReference type="Pfam" id="PF00593"/>
    </source>
</evidence>
<dbReference type="InterPro" id="IPR012910">
    <property type="entry name" value="Plug_dom"/>
</dbReference>
<organism evidence="19 20">
    <name type="scientific">Sphingomonas melonis</name>
    <dbReference type="NCBI Taxonomy" id="152682"/>
    <lineage>
        <taxon>Bacteria</taxon>
        <taxon>Pseudomonadati</taxon>
        <taxon>Pseudomonadota</taxon>
        <taxon>Alphaproteobacteria</taxon>
        <taxon>Sphingomonadales</taxon>
        <taxon>Sphingomonadaceae</taxon>
        <taxon>Sphingomonas</taxon>
    </lineage>
</organism>
<gene>
    <name evidence="19" type="ORF">HD841_000995</name>
</gene>
<feature type="domain" description="TonB-dependent receptor plug" evidence="18">
    <location>
        <begin position="62"/>
        <end position="157"/>
    </location>
</feature>
<keyword evidence="11 14" id="KW-0472">Membrane</keyword>
<dbReference type="InterPro" id="IPR039426">
    <property type="entry name" value="TonB-dep_rcpt-like"/>
</dbReference>
<dbReference type="NCBIfam" id="TIGR01783">
    <property type="entry name" value="TonB-siderophor"/>
    <property type="match status" value="1"/>
</dbReference>
<keyword evidence="4 14" id="KW-1134">Transmembrane beta strand</keyword>
<dbReference type="EMBL" id="JACCBY010000001">
    <property type="protein sequence ID" value="NYD89226.1"/>
    <property type="molecule type" value="Genomic_DNA"/>
</dbReference>
<reference evidence="19 20" key="1">
    <citation type="submission" date="2020-07" db="EMBL/GenBank/DDBJ databases">
        <authorList>
            <person name="Partida-Martinez L."/>
            <person name="Huntemann M."/>
            <person name="Clum A."/>
            <person name="Wang J."/>
            <person name="Palaniappan K."/>
            <person name="Ritter S."/>
            <person name="Chen I.-M."/>
            <person name="Stamatis D."/>
            <person name="Reddy T."/>
            <person name="O'Malley R."/>
            <person name="Daum C."/>
            <person name="Shapiro N."/>
            <person name="Ivanova N."/>
            <person name="Kyrpides N."/>
            <person name="Woyke T."/>
        </authorList>
    </citation>
    <scope>NUCLEOTIDE SEQUENCE [LARGE SCALE GENOMIC DNA]</scope>
    <source>
        <strain evidence="19 20">AS2.3</strain>
    </source>
</reference>
<dbReference type="GO" id="GO:0015891">
    <property type="term" value="P:siderophore transport"/>
    <property type="evidence" value="ECO:0007669"/>
    <property type="project" value="InterPro"/>
</dbReference>
<keyword evidence="12 19" id="KW-0675">Receptor</keyword>
<evidence type="ECO:0000256" key="5">
    <source>
        <dbReference type="ARBA" id="ARBA00022496"/>
    </source>
</evidence>
<evidence type="ECO:0000256" key="12">
    <source>
        <dbReference type="ARBA" id="ARBA00023170"/>
    </source>
</evidence>
<dbReference type="Pfam" id="PF07715">
    <property type="entry name" value="Plug"/>
    <property type="match status" value="1"/>
</dbReference>
<protein>
    <submittedName>
        <fullName evidence="19">Catecholate siderophore receptor</fullName>
    </submittedName>
</protein>
<evidence type="ECO:0000313" key="19">
    <source>
        <dbReference type="EMBL" id="NYD89226.1"/>
    </source>
</evidence>
<dbReference type="AlphaFoldDB" id="A0A7Y9K0T5"/>
<dbReference type="GO" id="GO:0009279">
    <property type="term" value="C:cell outer membrane"/>
    <property type="evidence" value="ECO:0007669"/>
    <property type="project" value="UniProtKB-SubCell"/>
</dbReference>
<proteinExistence type="inferred from homology"/>
<evidence type="ECO:0000256" key="9">
    <source>
        <dbReference type="ARBA" id="ARBA00023065"/>
    </source>
</evidence>
<dbReference type="GO" id="GO:0015344">
    <property type="term" value="F:siderophore uptake transmembrane transporter activity"/>
    <property type="evidence" value="ECO:0007669"/>
    <property type="project" value="TreeGrafter"/>
</dbReference>
<evidence type="ECO:0000256" key="11">
    <source>
        <dbReference type="ARBA" id="ARBA00023136"/>
    </source>
</evidence>
<dbReference type="CDD" id="cd01347">
    <property type="entry name" value="ligand_gated_channel"/>
    <property type="match status" value="1"/>
</dbReference>